<organism evidence="5">
    <name type="scientific">Absidia glauca</name>
    <name type="common">Pin mould</name>
    <dbReference type="NCBI Taxonomy" id="4829"/>
    <lineage>
        <taxon>Eukaryota</taxon>
        <taxon>Fungi</taxon>
        <taxon>Fungi incertae sedis</taxon>
        <taxon>Mucoromycota</taxon>
        <taxon>Mucoromycotina</taxon>
        <taxon>Mucoromycetes</taxon>
        <taxon>Mucorales</taxon>
        <taxon>Cunninghamellaceae</taxon>
        <taxon>Absidia</taxon>
    </lineage>
</organism>
<dbReference type="GO" id="GO:0005737">
    <property type="term" value="C:cytoplasm"/>
    <property type="evidence" value="ECO:0007669"/>
    <property type="project" value="UniProtKB-ARBA"/>
</dbReference>
<dbReference type="InterPro" id="IPR000589">
    <property type="entry name" value="Ribosomal_uS15"/>
</dbReference>
<dbReference type="GO" id="GO:0005840">
    <property type="term" value="C:ribosome"/>
    <property type="evidence" value="ECO:0007669"/>
    <property type="project" value="UniProtKB-KW"/>
</dbReference>
<dbReference type="Pfam" id="PF00312">
    <property type="entry name" value="Ribosomal_S15"/>
    <property type="match status" value="1"/>
</dbReference>
<evidence type="ECO:0008006" key="7">
    <source>
        <dbReference type="Google" id="ProtNLM"/>
    </source>
</evidence>
<dbReference type="SMART" id="SM01387">
    <property type="entry name" value="Ribosomal_S15"/>
    <property type="match status" value="1"/>
</dbReference>
<dbReference type="PANTHER" id="PTHR23321">
    <property type="entry name" value="RIBOSOMAL PROTEIN S15, BACTERIAL AND ORGANELLAR"/>
    <property type="match status" value="1"/>
</dbReference>
<dbReference type="EMBL" id="LT553646">
    <property type="protein sequence ID" value="SAM02044.1"/>
    <property type="molecule type" value="Genomic_DNA"/>
</dbReference>
<dbReference type="GO" id="GO:0003735">
    <property type="term" value="F:structural constituent of ribosome"/>
    <property type="evidence" value="ECO:0007669"/>
    <property type="project" value="InterPro"/>
</dbReference>
<dbReference type="PROSITE" id="PS00362">
    <property type="entry name" value="RIBOSOMAL_S15"/>
    <property type="match status" value="1"/>
</dbReference>
<dbReference type="NCBIfam" id="TIGR00952">
    <property type="entry name" value="S15_bact"/>
    <property type="match status" value="1"/>
</dbReference>
<name>A0A163JRH1_ABSGL</name>
<dbReference type="GO" id="GO:0006412">
    <property type="term" value="P:translation"/>
    <property type="evidence" value="ECO:0007669"/>
    <property type="project" value="InterPro"/>
</dbReference>
<reference evidence="5" key="1">
    <citation type="submission" date="2016-04" db="EMBL/GenBank/DDBJ databases">
        <authorList>
            <person name="Evans L.H."/>
            <person name="Alamgir A."/>
            <person name="Owens N."/>
            <person name="Weber N.D."/>
            <person name="Virtaneva K."/>
            <person name="Barbian K."/>
            <person name="Babar A."/>
            <person name="Rosenke K."/>
        </authorList>
    </citation>
    <scope>NUCLEOTIDE SEQUENCE [LARGE SCALE GENOMIC DNA]</scope>
    <source>
        <strain evidence="5">CBS 101.48</strain>
    </source>
</reference>
<dbReference type="AlphaFoldDB" id="A0A163JRH1"/>
<dbReference type="STRING" id="4829.A0A163JRH1"/>
<evidence type="ECO:0000256" key="1">
    <source>
        <dbReference type="ARBA" id="ARBA00008434"/>
    </source>
</evidence>
<dbReference type="OMA" id="MVHQRAK"/>
<keyword evidence="6" id="KW-1185">Reference proteome</keyword>
<dbReference type="HAMAP" id="MF_01343_B">
    <property type="entry name" value="Ribosomal_uS15_B"/>
    <property type="match status" value="1"/>
</dbReference>
<dbReference type="GO" id="GO:1990904">
    <property type="term" value="C:ribonucleoprotein complex"/>
    <property type="evidence" value="ECO:0007669"/>
    <property type="project" value="UniProtKB-KW"/>
</dbReference>
<evidence type="ECO:0000256" key="2">
    <source>
        <dbReference type="ARBA" id="ARBA00022980"/>
    </source>
</evidence>
<evidence type="ECO:0000313" key="5">
    <source>
        <dbReference type="EMBL" id="SAM02044.1"/>
    </source>
</evidence>
<keyword evidence="2 4" id="KW-0689">Ribosomal protein</keyword>
<dbReference type="PANTHER" id="PTHR23321:SF26">
    <property type="entry name" value="SMALL RIBOSOMAL SUBUNIT PROTEIN US15M"/>
    <property type="match status" value="1"/>
</dbReference>
<dbReference type="SUPFAM" id="SSF47060">
    <property type="entry name" value="S15/NS1 RNA-binding domain"/>
    <property type="match status" value="1"/>
</dbReference>
<accession>A0A163JRH1</accession>
<sequence>MFSRTQQQWGRIASSSRTTLTFQSSALRQEFHGSAIAFAKKHPKQIKKENLAKRAQRQAEYERTKPSPIVSRHAPFFSTLQTPASAYNNSTNQPLYQHFLTPEDQQTLFEQTPRDIVEKNHLAAVGGVEDALAQEQHKVDTLQKMIGLQNGNAKAVQLWNVHQAIDWFKRKEGDTGSPEVQAAILTVRIHNLNSHLQQHKKDKHNYRQLRLMVHQRAKLLKYLKSKDATRYLTCLDGLGLEPRAVEGEITL</sequence>
<dbReference type="OrthoDB" id="441444at2759"/>
<dbReference type="InterPro" id="IPR005290">
    <property type="entry name" value="Ribosomal_uS15_bac-type"/>
</dbReference>
<protein>
    <recommendedName>
        <fullName evidence="7">Ribosomal protein S15</fullName>
    </recommendedName>
</protein>
<proteinExistence type="inferred from homology"/>
<evidence type="ECO:0000313" key="6">
    <source>
        <dbReference type="Proteomes" id="UP000078561"/>
    </source>
</evidence>
<dbReference type="InParanoid" id="A0A163JRH1"/>
<dbReference type="CDD" id="cd00353">
    <property type="entry name" value="Ribosomal_S15p_S13e"/>
    <property type="match status" value="1"/>
</dbReference>
<gene>
    <name evidence="5" type="primary">ABSGL_07801.1 scaffold 9133</name>
</gene>
<dbReference type="FunCoup" id="A0A163JRH1">
    <property type="interactions" value="254"/>
</dbReference>
<evidence type="ECO:0000256" key="4">
    <source>
        <dbReference type="RuleBase" id="RU003919"/>
    </source>
</evidence>
<evidence type="ECO:0000256" key="3">
    <source>
        <dbReference type="ARBA" id="ARBA00023274"/>
    </source>
</evidence>
<dbReference type="InterPro" id="IPR009068">
    <property type="entry name" value="uS15_NS1_RNA-bd_sf"/>
</dbReference>
<dbReference type="Gene3D" id="1.10.287.10">
    <property type="entry name" value="S15/NS1, RNA-binding"/>
    <property type="match status" value="1"/>
</dbReference>
<comment type="similarity">
    <text evidence="1 4">Belongs to the universal ribosomal protein uS15 family.</text>
</comment>
<keyword evidence="3 4" id="KW-0687">Ribonucleoprotein</keyword>
<dbReference type="Proteomes" id="UP000078561">
    <property type="component" value="Unassembled WGS sequence"/>
</dbReference>